<evidence type="ECO:0000256" key="4">
    <source>
        <dbReference type="ARBA" id="ARBA00022741"/>
    </source>
</evidence>
<accession>A0A0K8UKD5</accession>
<dbReference type="SUPFAM" id="SSF110849">
    <property type="entry name" value="ParB/Sulfiredoxin"/>
    <property type="match status" value="1"/>
</dbReference>
<evidence type="ECO:0000256" key="9">
    <source>
        <dbReference type="ARBA" id="ARBA00047514"/>
    </source>
</evidence>
<keyword evidence="8" id="KW-1015">Disulfide bond</keyword>
<comment type="similarity">
    <text evidence="1">Belongs to the sulfiredoxin family.</text>
</comment>
<dbReference type="Gene3D" id="3.90.1530.10">
    <property type="entry name" value="Conserved hypothetical protein from pyrococcus furiosus pfu- 392566-001, ParB domain"/>
    <property type="match status" value="1"/>
</dbReference>
<dbReference type="InterPro" id="IPR016692">
    <property type="entry name" value="Sulfiredoxin"/>
</dbReference>
<evidence type="ECO:0000256" key="1">
    <source>
        <dbReference type="ARBA" id="ARBA00009609"/>
    </source>
</evidence>
<dbReference type="CTD" id="32768"/>
<reference evidence="11" key="1">
    <citation type="submission" date="2015-06" db="EMBL/GenBank/DDBJ databases">
        <authorList>
            <person name="Hoefler B.C."/>
            <person name="Straight P.D."/>
        </authorList>
    </citation>
    <scope>NUCLEOTIDE SEQUENCE</scope>
</reference>
<dbReference type="GeneID" id="108972378"/>
<dbReference type="EMBL" id="GDHF01025534">
    <property type="protein sequence ID" value="JAI26780.1"/>
    <property type="molecule type" value="Transcribed_RNA"/>
</dbReference>
<evidence type="ECO:0000256" key="8">
    <source>
        <dbReference type="ARBA" id="ARBA00023157"/>
    </source>
</evidence>
<dbReference type="GO" id="GO:0005737">
    <property type="term" value="C:cytoplasm"/>
    <property type="evidence" value="ECO:0007669"/>
    <property type="project" value="TreeGrafter"/>
</dbReference>
<comment type="catalytic activity">
    <reaction evidence="9">
        <text>S-hydroxy-S-oxy-L-cysteinyl-[peroxiredoxin] + [protein]-dithiol + ATP = S-hydroxy-L-cysteinyl-[peroxiredoxin] + [protein]-disulfide + ADP + phosphate</text>
        <dbReference type="Rhea" id="RHEA:17545"/>
        <dbReference type="Rhea" id="RHEA-COMP:10593"/>
        <dbReference type="Rhea" id="RHEA-COMP:10594"/>
        <dbReference type="Rhea" id="RHEA-COMP:13681"/>
        <dbReference type="Rhea" id="RHEA-COMP:17976"/>
        <dbReference type="ChEBI" id="CHEBI:29950"/>
        <dbReference type="ChEBI" id="CHEBI:30616"/>
        <dbReference type="ChEBI" id="CHEBI:43474"/>
        <dbReference type="ChEBI" id="CHEBI:50058"/>
        <dbReference type="ChEBI" id="CHEBI:61973"/>
        <dbReference type="ChEBI" id="CHEBI:61974"/>
        <dbReference type="ChEBI" id="CHEBI:456216"/>
        <dbReference type="EC" id="1.8.98.2"/>
    </reaction>
</comment>
<evidence type="ECO:0000256" key="7">
    <source>
        <dbReference type="ARBA" id="ARBA00023002"/>
    </source>
</evidence>
<organism evidence="11">
    <name type="scientific">Bactrocera latifrons</name>
    <name type="common">Malaysian fruit fly</name>
    <name type="synonym">Chaetodacus latifrons</name>
    <dbReference type="NCBI Taxonomy" id="174628"/>
    <lineage>
        <taxon>Eukaryota</taxon>
        <taxon>Metazoa</taxon>
        <taxon>Ecdysozoa</taxon>
        <taxon>Arthropoda</taxon>
        <taxon>Hexapoda</taxon>
        <taxon>Insecta</taxon>
        <taxon>Pterygota</taxon>
        <taxon>Neoptera</taxon>
        <taxon>Endopterygota</taxon>
        <taxon>Diptera</taxon>
        <taxon>Brachycera</taxon>
        <taxon>Muscomorpha</taxon>
        <taxon>Tephritoidea</taxon>
        <taxon>Tephritidae</taxon>
        <taxon>Bactrocera</taxon>
        <taxon>Bactrocera</taxon>
    </lineage>
</organism>
<evidence type="ECO:0000256" key="2">
    <source>
        <dbReference type="ARBA" id="ARBA00013055"/>
    </source>
</evidence>
<keyword evidence="6" id="KW-0049">Antioxidant</keyword>
<dbReference type="CDD" id="cd16395">
    <property type="entry name" value="Srx"/>
    <property type="match status" value="1"/>
</dbReference>
<evidence type="ECO:0000259" key="10">
    <source>
        <dbReference type="SMART" id="SM00470"/>
    </source>
</evidence>
<dbReference type="GO" id="GO:0034599">
    <property type="term" value="P:cellular response to oxidative stress"/>
    <property type="evidence" value="ECO:0007669"/>
    <property type="project" value="TreeGrafter"/>
</dbReference>
<feature type="domain" description="ParB-like N-terminal" evidence="10">
    <location>
        <begin position="52"/>
        <end position="146"/>
    </location>
</feature>
<dbReference type="AlphaFoldDB" id="A0A0K8UKD5"/>
<keyword evidence="4" id="KW-0547">Nucleotide-binding</keyword>
<keyword evidence="3" id="KW-0488">Methylation</keyword>
<dbReference type="GO" id="GO:0005524">
    <property type="term" value="F:ATP binding"/>
    <property type="evidence" value="ECO:0007669"/>
    <property type="project" value="UniProtKB-KW"/>
</dbReference>
<protein>
    <recommendedName>
        <fullName evidence="2">sulfiredoxin</fullName>
        <ecNumber evidence="2">1.8.98.2</ecNumber>
    </recommendedName>
</protein>
<proteinExistence type="inferred from homology"/>
<evidence type="ECO:0000313" key="11">
    <source>
        <dbReference type="EMBL" id="JAI26780.1"/>
    </source>
</evidence>
<dbReference type="OrthoDB" id="10023328at2759"/>
<dbReference type="InterPro" id="IPR036086">
    <property type="entry name" value="ParB/Sulfiredoxin_sf"/>
</dbReference>
<evidence type="ECO:0000256" key="3">
    <source>
        <dbReference type="ARBA" id="ARBA00022481"/>
    </source>
</evidence>
<name>A0A0K8UKD5_BACLA</name>
<keyword evidence="7" id="KW-0560">Oxidoreductase</keyword>
<evidence type="ECO:0000256" key="6">
    <source>
        <dbReference type="ARBA" id="ARBA00022862"/>
    </source>
</evidence>
<dbReference type="Pfam" id="PF02195">
    <property type="entry name" value="ParB_N"/>
    <property type="match status" value="1"/>
</dbReference>
<gene>
    <name evidence="11" type="primary">CG6762_1</name>
    <name evidence="11" type="ORF">c0_g1_i3</name>
</gene>
<sequence length="150" mass="17133">MSFISIIALRMITRKNSLVRIKTFHKQGRFGEKISCNMSSKSVHSAAITEVHMVPMSVIHRPIPPVLDEEKVQSLMNTIKNEVTEDDVPPIDVLWIKGSEGGDYFYSFGGCHRYEAYKRLKRDTIKAKLVQSTLQDLYHYMGSSTPKDLK</sequence>
<dbReference type="GO" id="GO:0032542">
    <property type="term" value="F:sulfiredoxin activity"/>
    <property type="evidence" value="ECO:0007669"/>
    <property type="project" value="UniProtKB-EC"/>
</dbReference>
<dbReference type="PANTHER" id="PTHR21348">
    <property type="match status" value="1"/>
</dbReference>
<keyword evidence="5" id="KW-0067">ATP-binding</keyword>
<dbReference type="PANTHER" id="PTHR21348:SF2">
    <property type="entry name" value="SULFIREDOXIN-1"/>
    <property type="match status" value="1"/>
</dbReference>
<dbReference type="FunFam" id="3.90.1530.10:FF:000001">
    <property type="entry name" value="Sulfiredoxin"/>
    <property type="match status" value="1"/>
</dbReference>
<dbReference type="InterPro" id="IPR003115">
    <property type="entry name" value="ParB_N"/>
</dbReference>
<evidence type="ECO:0000256" key="5">
    <source>
        <dbReference type="ARBA" id="ARBA00022840"/>
    </source>
</evidence>
<dbReference type="SMART" id="SM00470">
    <property type="entry name" value="ParB"/>
    <property type="match status" value="1"/>
</dbReference>
<dbReference type="EC" id="1.8.98.2" evidence="2"/>